<dbReference type="AlphaFoldDB" id="A0A420XPB2"/>
<feature type="domain" description="Cytoskeleton protein RodZ-like C-terminal" evidence="2">
    <location>
        <begin position="69"/>
        <end position="119"/>
    </location>
</feature>
<feature type="compositionally biased region" description="Low complexity" evidence="1">
    <location>
        <begin position="55"/>
        <end position="65"/>
    </location>
</feature>
<dbReference type="InterPro" id="IPR025194">
    <property type="entry name" value="RodZ-like_C"/>
</dbReference>
<sequence length="141" mass="13867">MLSRRGGPDDGAPAASSSGASTALASRAASPAASASTPSAAPRAPTARPTPTPTRPAATPRAAPAHRLVLTARGTSWFQVKRGTEVLGLGTLKKGASRTFTGAGSYDVVLGNAGNVLVDTGSGPAPAGRAGVSDVFSFVVR</sequence>
<dbReference type="RefSeq" id="WP_183061951.1">
    <property type="nucleotide sequence ID" value="NZ_RBWV01000012.1"/>
</dbReference>
<dbReference type="Proteomes" id="UP000281955">
    <property type="component" value="Unassembled WGS sequence"/>
</dbReference>
<gene>
    <name evidence="3" type="ORF">CLV35_2531</name>
</gene>
<feature type="compositionally biased region" description="Low complexity" evidence="1">
    <location>
        <begin position="12"/>
        <end position="47"/>
    </location>
</feature>
<dbReference type="EMBL" id="RBWV01000012">
    <property type="protein sequence ID" value="RKS74033.1"/>
    <property type="molecule type" value="Genomic_DNA"/>
</dbReference>
<evidence type="ECO:0000313" key="4">
    <source>
        <dbReference type="Proteomes" id="UP000281955"/>
    </source>
</evidence>
<accession>A0A420XPB2</accession>
<feature type="region of interest" description="Disordered" evidence="1">
    <location>
        <begin position="1"/>
        <end position="66"/>
    </location>
</feature>
<dbReference type="InParanoid" id="A0A420XPB2"/>
<dbReference type="Pfam" id="PF13464">
    <property type="entry name" value="RodZ_C"/>
    <property type="match status" value="1"/>
</dbReference>
<name>A0A420XPB2_9ACTN</name>
<proteinExistence type="predicted"/>
<keyword evidence="4" id="KW-1185">Reference proteome</keyword>
<evidence type="ECO:0000313" key="3">
    <source>
        <dbReference type="EMBL" id="RKS74033.1"/>
    </source>
</evidence>
<organism evidence="3 4">
    <name type="scientific">Motilibacter peucedani</name>
    <dbReference type="NCBI Taxonomy" id="598650"/>
    <lineage>
        <taxon>Bacteria</taxon>
        <taxon>Bacillati</taxon>
        <taxon>Actinomycetota</taxon>
        <taxon>Actinomycetes</taxon>
        <taxon>Motilibacterales</taxon>
        <taxon>Motilibacteraceae</taxon>
        <taxon>Motilibacter</taxon>
    </lineage>
</organism>
<reference evidence="3 4" key="1">
    <citation type="submission" date="2018-10" db="EMBL/GenBank/DDBJ databases">
        <title>Genomic Encyclopedia of Archaeal and Bacterial Type Strains, Phase II (KMG-II): from individual species to whole genera.</title>
        <authorList>
            <person name="Goeker M."/>
        </authorList>
    </citation>
    <scope>NUCLEOTIDE SEQUENCE [LARGE SCALE GENOMIC DNA]</scope>
    <source>
        <strain evidence="3 4">RP-AC37</strain>
    </source>
</reference>
<evidence type="ECO:0000259" key="2">
    <source>
        <dbReference type="Pfam" id="PF13464"/>
    </source>
</evidence>
<comment type="caution">
    <text evidence="3">The sequence shown here is derived from an EMBL/GenBank/DDBJ whole genome shotgun (WGS) entry which is preliminary data.</text>
</comment>
<protein>
    <submittedName>
        <fullName evidence="3">Uncharacterized protein DUF4115</fullName>
    </submittedName>
</protein>
<evidence type="ECO:0000256" key="1">
    <source>
        <dbReference type="SAM" id="MobiDB-lite"/>
    </source>
</evidence>